<evidence type="ECO:0000256" key="8">
    <source>
        <dbReference type="ARBA" id="ARBA00022723"/>
    </source>
</evidence>
<evidence type="ECO:0000313" key="15">
    <source>
        <dbReference type="Ensembl" id="ENSSLUP00000024010.1"/>
    </source>
</evidence>
<proteinExistence type="inferred from homology"/>
<evidence type="ECO:0000313" key="16">
    <source>
        <dbReference type="Proteomes" id="UP000694568"/>
    </source>
</evidence>
<evidence type="ECO:0000256" key="3">
    <source>
        <dbReference type="ARBA" id="ARBA00006014"/>
    </source>
</evidence>
<name>A0A8C9YKM9_SANLU</name>
<dbReference type="PANTHER" id="PTHR12283">
    <property type="entry name" value="GLUTAMINYL-PEPTIDE CYCLOTRANSFERASE"/>
    <property type="match status" value="1"/>
</dbReference>
<evidence type="ECO:0000256" key="12">
    <source>
        <dbReference type="ARBA" id="ARBA00033159"/>
    </source>
</evidence>
<evidence type="ECO:0000256" key="4">
    <source>
        <dbReference type="ARBA" id="ARBA00012012"/>
    </source>
</evidence>
<dbReference type="Gene3D" id="3.40.630.10">
    <property type="entry name" value="Zn peptidases"/>
    <property type="match status" value="1"/>
</dbReference>
<dbReference type="GO" id="GO:0008270">
    <property type="term" value="F:zinc ion binding"/>
    <property type="evidence" value="ECO:0007669"/>
    <property type="project" value="TreeGrafter"/>
</dbReference>
<comment type="subcellular location">
    <subcellularLocation>
        <location evidence="2">Secreted</location>
    </subcellularLocation>
</comment>
<reference evidence="15" key="2">
    <citation type="submission" date="2025-09" db="UniProtKB">
        <authorList>
            <consortium name="Ensembl"/>
        </authorList>
    </citation>
    <scope>IDENTIFICATION</scope>
</reference>
<reference evidence="15" key="1">
    <citation type="submission" date="2025-08" db="UniProtKB">
        <authorList>
            <consortium name="Ensembl"/>
        </authorList>
    </citation>
    <scope>IDENTIFICATION</scope>
</reference>
<evidence type="ECO:0000256" key="11">
    <source>
        <dbReference type="ARBA" id="ARBA00023315"/>
    </source>
</evidence>
<keyword evidence="16" id="KW-1185">Reference proteome</keyword>
<accession>A0A8C9YKM9</accession>
<dbReference type="Proteomes" id="UP000694568">
    <property type="component" value="Unplaced"/>
</dbReference>
<dbReference type="CDD" id="cd03880">
    <property type="entry name" value="M28_QC_like"/>
    <property type="match status" value="1"/>
</dbReference>
<dbReference type="GO" id="GO:0016603">
    <property type="term" value="F:glutaminyl-peptide cyclotransferase activity"/>
    <property type="evidence" value="ECO:0007669"/>
    <property type="project" value="UniProtKB-EC"/>
</dbReference>
<dbReference type="EC" id="2.3.2.5" evidence="4"/>
<feature type="domain" description="PH" evidence="14">
    <location>
        <begin position="1"/>
        <end position="41"/>
    </location>
</feature>
<protein>
    <recommendedName>
        <fullName evidence="5">Glutaminyl-peptide cyclotransferase</fullName>
        <ecNumber evidence="4">2.3.2.5</ecNumber>
    </recommendedName>
    <alternativeName>
        <fullName evidence="12">Glutaminyl cyclase</fullName>
    </alternativeName>
    <alternativeName>
        <fullName evidence="13">Glutaminyl-tRNA cyclotransferase</fullName>
    </alternativeName>
</protein>
<dbReference type="PANTHER" id="PTHR12283:SF3">
    <property type="entry name" value="GLUTAMINYL-PEPTIDE CYCLOTRANSFERASE-LIKE PROTEIN"/>
    <property type="match status" value="1"/>
</dbReference>
<evidence type="ECO:0000256" key="1">
    <source>
        <dbReference type="ARBA" id="ARBA00000001"/>
    </source>
</evidence>
<dbReference type="InterPro" id="IPR037457">
    <property type="entry name" value="M28_QC"/>
</dbReference>
<keyword evidence="7" id="KW-0808">Transferase</keyword>
<dbReference type="GeneTree" id="ENSGT00390000003107"/>
<keyword evidence="11" id="KW-0012">Acyltransferase</keyword>
<comment type="similarity">
    <text evidence="3">Belongs to the glutaminyl-peptide cyclotransferase family.</text>
</comment>
<comment type="catalytic activity">
    <reaction evidence="1">
        <text>N-terminal L-glutaminyl-[peptide] = N-terminal 5-oxo-L-prolyl-[peptide] + NH4(+)</text>
        <dbReference type="Rhea" id="RHEA:23652"/>
        <dbReference type="Rhea" id="RHEA-COMP:11736"/>
        <dbReference type="Rhea" id="RHEA-COMP:11846"/>
        <dbReference type="ChEBI" id="CHEBI:28938"/>
        <dbReference type="ChEBI" id="CHEBI:64722"/>
        <dbReference type="ChEBI" id="CHEBI:87215"/>
        <dbReference type="EC" id="2.3.2.5"/>
    </reaction>
</comment>
<dbReference type="GO" id="GO:0005576">
    <property type="term" value="C:extracellular region"/>
    <property type="evidence" value="ECO:0007669"/>
    <property type="project" value="UniProtKB-SubCell"/>
</dbReference>
<dbReference type="SUPFAM" id="SSF53187">
    <property type="entry name" value="Zn-dependent exopeptidases"/>
    <property type="match status" value="1"/>
</dbReference>
<evidence type="ECO:0000256" key="5">
    <source>
        <dbReference type="ARBA" id="ARBA00016861"/>
    </source>
</evidence>
<organism evidence="15 16">
    <name type="scientific">Sander lucioperca</name>
    <name type="common">Pike-perch</name>
    <name type="synonym">Perca lucioperca</name>
    <dbReference type="NCBI Taxonomy" id="283035"/>
    <lineage>
        <taxon>Eukaryota</taxon>
        <taxon>Metazoa</taxon>
        <taxon>Chordata</taxon>
        <taxon>Craniata</taxon>
        <taxon>Vertebrata</taxon>
        <taxon>Euteleostomi</taxon>
        <taxon>Actinopterygii</taxon>
        <taxon>Neopterygii</taxon>
        <taxon>Teleostei</taxon>
        <taxon>Neoteleostei</taxon>
        <taxon>Acanthomorphata</taxon>
        <taxon>Eupercaria</taxon>
        <taxon>Perciformes</taxon>
        <taxon>Percoidei</taxon>
        <taxon>Percidae</taxon>
        <taxon>Luciopercinae</taxon>
        <taxon>Sander</taxon>
    </lineage>
</organism>
<evidence type="ECO:0000256" key="2">
    <source>
        <dbReference type="ARBA" id="ARBA00004613"/>
    </source>
</evidence>
<evidence type="ECO:0000256" key="10">
    <source>
        <dbReference type="ARBA" id="ARBA00023157"/>
    </source>
</evidence>
<dbReference type="PROSITE" id="PS50003">
    <property type="entry name" value="PH_DOMAIN"/>
    <property type="match status" value="1"/>
</dbReference>
<dbReference type="AlphaFoldDB" id="A0A8C9YKM9"/>
<keyword evidence="10" id="KW-1015">Disulfide bond</keyword>
<dbReference type="Pfam" id="PF04389">
    <property type="entry name" value="Peptidase_M28"/>
    <property type="match status" value="1"/>
</dbReference>
<dbReference type="FunFam" id="3.40.630.10:FF:000029">
    <property type="entry name" value="Glutaminyl-peptide cyclotransferase"/>
    <property type="match status" value="1"/>
</dbReference>
<evidence type="ECO:0000256" key="13">
    <source>
        <dbReference type="ARBA" id="ARBA00042699"/>
    </source>
</evidence>
<dbReference type="InterPro" id="IPR001849">
    <property type="entry name" value="PH_domain"/>
</dbReference>
<evidence type="ECO:0000259" key="14">
    <source>
        <dbReference type="PROSITE" id="PS50003"/>
    </source>
</evidence>
<evidence type="ECO:0000256" key="7">
    <source>
        <dbReference type="ARBA" id="ARBA00022679"/>
    </source>
</evidence>
<sequence>MDKTIQLKNREKNQQINQFLLYSPTSQMCLKWIQALNLNKENTHTHTNNLFNGKIGRLSHKPSKCSPAQIRRLASQVDGTRLWETHLRPILIERLPGTQGSLAVQQHITSTLSSLSAGWAVDLDSFQSSTPRGQITFTNIVATLDPSAPRRLLLACHYDSKALPPDPRAPEKVFLGASDSAVPCAMILELVTSLDAQLLSFKQQVNAQLAGVFDGEESFEEWTATDSLYGSRHMAERMANTPHPAGSTHTTVLQAVDLFVLLDLLGGPDPLIANHFDNTARWFDRLIAAEKRLHRQGLLTSHPSEQTYFRKDVYLGPVQDDHIPFLHKGVPVLHVIATPFPQFWHTLDDTEENMHRPTVVNLTKIMAVFLAEYLGF</sequence>
<dbReference type="InterPro" id="IPR040234">
    <property type="entry name" value="QC/QCL"/>
</dbReference>
<evidence type="ECO:0000256" key="9">
    <source>
        <dbReference type="ARBA" id="ARBA00022833"/>
    </source>
</evidence>
<dbReference type="Ensembl" id="ENSSLUT00000024789.1">
    <property type="protein sequence ID" value="ENSSLUP00000024010.1"/>
    <property type="gene ID" value="ENSSLUG00000010967.1"/>
</dbReference>
<dbReference type="InterPro" id="IPR007484">
    <property type="entry name" value="Peptidase_M28"/>
</dbReference>
<evidence type="ECO:0000256" key="6">
    <source>
        <dbReference type="ARBA" id="ARBA00022525"/>
    </source>
</evidence>
<keyword evidence="8" id="KW-0479">Metal-binding</keyword>
<gene>
    <name evidence="15" type="primary">qpctla</name>
</gene>
<keyword evidence="6" id="KW-0964">Secreted</keyword>
<keyword evidence="9" id="KW-0862">Zinc</keyword>